<evidence type="ECO:0000256" key="1">
    <source>
        <dbReference type="ARBA" id="ARBA00004953"/>
    </source>
</evidence>
<keyword evidence="4" id="KW-0808">Transferase</keyword>
<dbReference type="CDD" id="cd11645">
    <property type="entry name" value="Precorrin_2_C20_MT"/>
    <property type="match status" value="1"/>
</dbReference>
<protein>
    <submittedName>
        <fullName evidence="8">Precorrin-2 C(20)-methyltransferase</fullName>
    </submittedName>
</protein>
<dbReference type="GO" id="GO:0009236">
    <property type="term" value="P:cobalamin biosynthetic process"/>
    <property type="evidence" value="ECO:0007669"/>
    <property type="project" value="UniProtKB-UniRule"/>
</dbReference>
<dbReference type="PIRSF" id="PIRSF036427">
    <property type="entry name" value="Precrrn-2_mtase"/>
    <property type="match status" value="1"/>
</dbReference>
<dbReference type="PANTHER" id="PTHR43467:SF2">
    <property type="entry name" value="COBALT-PRECORRIN-2 C(20)-METHYLTRANSFERASE"/>
    <property type="match status" value="1"/>
</dbReference>
<dbReference type="InterPro" id="IPR000878">
    <property type="entry name" value="4pyrrol_Mease"/>
</dbReference>
<name>A0A6N7J0B5_9FIRM</name>
<feature type="domain" description="Tetrapyrrole methylase" evidence="7">
    <location>
        <begin position="8"/>
        <end position="213"/>
    </location>
</feature>
<keyword evidence="9" id="KW-1185">Reference proteome</keyword>
<accession>A0A6N7J0B5</accession>
<keyword evidence="2" id="KW-0169">Cobalamin biosynthesis</keyword>
<evidence type="ECO:0000256" key="6">
    <source>
        <dbReference type="PIRNR" id="PIRNR036427"/>
    </source>
</evidence>
<dbReference type="Gene3D" id="3.30.950.10">
    <property type="entry name" value="Methyltransferase, Cobalt-precorrin-4 Transmethylase, Domain 2"/>
    <property type="match status" value="1"/>
</dbReference>
<dbReference type="InterPro" id="IPR035996">
    <property type="entry name" value="4pyrrol_Methylase_sf"/>
</dbReference>
<gene>
    <name evidence="8" type="ORF">FRC54_09150</name>
</gene>
<dbReference type="PROSITE" id="PS51257">
    <property type="entry name" value="PROKAR_LIPOPROTEIN"/>
    <property type="match status" value="1"/>
</dbReference>
<evidence type="ECO:0000256" key="4">
    <source>
        <dbReference type="ARBA" id="ARBA00022679"/>
    </source>
</evidence>
<evidence type="ECO:0000256" key="2">
    <source>
        <dbReference type="ARBA" id="ARBA00022573"/>
    </source>
</evidence>
<reference evidence="8" key="1">
    <citation type="journal article" date="2020" name="Appl. Environ. Microbiol.">
        <title>Medium-Chain Fatty Acid Synthesis by 'Candidatus Weimeria bifida' gen. nov., sp. nov., and 'Candidatus Pseudoramibacter fermentans' sp. nov.</title>
        <authorList>
            <person name="Scarborough M.J."/>
            <person name="Myers K.S."/>
            <person name="Donohue T.J."/>
            <person name="Noguera D.R."/>
        </authorList>
    </citation>
    <scope>NUCLEOTIDE SEQUENCE</scope>
    <source>
        <strain evidence="8">LCO1.1</strain>
    </source>
</reference>
<organism evidence="8 9">
    <name type="scientific">Candidatus Weimeria bifida</name>
    <dbReference type="NCBI Taxonomy" id="2599074"/>
    <lineage>
        <taxon>Bacteria</taxon>
        <taxon>Bacillati</taxon>
        <taxon>Bacillota</taxon>
        <taxon>Clostridia</taxon>
        <taxon>Lachnospirales</taxon>
        <taxon>Lachnospiraceae</taxon>
        <taxon>Candidatus Weimeria</taxon>
    </lineage>
</organism>
<comment type="caution">
    <text evidence="8">The sequence shown here is derived from an EMBL/GenBank/DDBJ whole genome shotgun (WGS) entry which is preliminary data.</text>
</comment>
<evidence type="ECO:0000256" key="5">
    <source>
        <dbReference type="ARBA" id="ARBA00022691"/>
    </source>
</evidence>
<comment type="pathway">
    <text evidence="1">Cofactor biosynthesis; adenosylcobalamin biosynthesis.</text>
</comment>
<evidence type="ECO:0000313" key="9">
    <source>
        <dbReference type="Proteomes" id="UP000460257"/>
    </source>
</evidence>
<evidence type="ECO:0000256" key="3">
    <source>
        <dbReference type="ARBA" id="ARBA00022603"/>
    </source>
</evidence>
<keyword evidence="3" id="KW-0489">Methyltransferase</keyword>
<dbReference type="GO" id="GO:0030788">
    <property type="term" value="F:precorrin-2 C20-methyltransferase activity"/>
    <property type="evidence" value="ECO:0007669"/>
    <property type="project" value="InterPro"/>
</dbReference>
<evidence type="ECO:0000259" key="7">
    <source>
        <dbReference type="Pfam" id="PF00590"/>
    </source>
</evidence>
<dbReference type="InterPro" id="IPR014776">
    <property type="entry name" value="4pyrrole_Mease_sub2"/>
</dbReference>
<dbReference type="SUPFAM" id="SSF53790">
    <property type="entry name" value="Tetrapyrrole methylase"/>
    <property type="match status" value="1"/>
</dbReference>
<dbReference type="GO" id="GO:0032259">
    <property type="term" value="P:methylation"/>
    <property type="evidence" value="ECO:0007669"/>
    <property type="project" value="UniProtKB-KW"/>
</dbReference>
<dbReference type="Pfam" id="PF00590">
    <property type="entry name" value="TP_methylase"/>
    <property type="match status" value="1"/>
</dbReference>
<dbReference type="InterPro" id="IPR014777">
    <property type="entry name" value="4pyrrole_Mease_sub1"/>
</dbReference>
<proteinExistence type="inferred from homology"/>
<dbReference type="PANTHER" id="PTHR43467">
    <property type="entry name" value="COBALT-PRECORRIN-2 C(20)-METHYLTRANSFERASE"/>
    <property type="match status" value="1"/>
</dbReference>
<dbReference type="AlphaFoldDB" id="A0A6N7J0B5"/>
<dbReference type="EMBL" id="VOGC01000007">
    <property type="protein sequence ID" value="MQN02048.1"/>
    <property type="molecule type" value="Genomic_DNA"/>
</dbReference>
<keyword evidence="5" id="KW-0949">S-adenosyl-L-methionine</keyword>
<dbReference type="InterPro" id="IPR012382">
    <property type="entry name" value="CobI/CbiL"/>
</dbReference>
<evidence type="ECO:0000313" key="8">
    <source>
        <dbReference type="EMBL" id="MQN02048.1"/>
    </source>
</evidence>
<dbReference type="Gene3D" id="3.40.1010.10">
    <property type="entry name" value="Cobalt-precorrin-4 Transmethylase, Domain 1"/>
    <property type="match status" value="1"/>
</dbReference>
<dbReference type="Proteomes" id="UP000460257">
    <property type="component" value="Unassembled WGS sequence"/>
</dbReference>
<comment type="similarity">
    <text evidence="6">Belongs to the precorrin methyltransferase family.</text>
</comment>
<sequence>MDKNTGILFGVGAGCGDPGDVTINAIKTLENCDVIVFPSGKRAYDIIKVSMPEISSKDLKFYNFPMIHDASALTARRKKIYSEVRDYLSDGKNVGFVTIGDVLVYSTFSYIRDLAVGDGFPVKIINGIPSFLSCAGRLGLILGQNDEEVHIIPGSADISSALDLPGMKIFMKLGKHLPELKNALAKKPEHEFLGAVNRCGMSDEEIFTDISELPLEKSYLMTVFVR</sequence>